<sequence>MTPLEIKILLACYCIPVPERDFERNNWHSPAAKEARERFYQAGVIRADTNQITDAGKNVIKRLCAVTLA</sequence>
<protein>
    <submittedName>
        <fullName evidence="1">Uncharacterized protein</fullName>
    </submittedName>
</protein>
<organism evidence="1 2">
    <name type="scientific">Hoeflea algicola</name>
    <dbReference type="NCBI Taxonomy" id="2983763"/>
    <lineage>
        <taxon>Bacteria</taxon>
        <taxon>Pseudomonadati</taxon>
        <taxon>Pseudomonadota</taxon>
        <taxon>Alphaproteobacteria</taxon>
        <taxon>Hyphomicrobiales</taxon>
        <taxon>Rhizobiaceae</taxon>
        <taxon>Hoeflea</taxon>
    </lineage>
</organism>
<comment type="caution">
    <text evidence="1">The sequence shown here is derived from an EMBL/GenBank/DDBJ whole genome shotgun (WGS) entry which is preliminary data.</text>
</comment>
<dbReference type="RefSeq" id="WP_267653902.1">
    <property type="nucleotide sequence ID" value="NZ_JAOVZR010000001.1"/>
</dbReference>
<evidence type="ECO:0000313" key="1">
    <source>
        <dbReference type="EMBL" id="MCY0148331.1"/>
    </source>
</evidence>
<evidence type="ECO:0000313" key="2">
    <source>
        <dbReference type="Proteomes" id="UP001073227"/>
    </source>
</evidence>
<accession>A0ABT3Z967</accession>
<proteinExistence type="predicted"/>
<name>A0ABT3Z967_9HYPH</name>
<reference evidence="1" key="1">
    <citation type="submission" date="2022-10" db="EMBL/GenBank/DDBJ databases">
        <title>Hoeflea sp. G2-23, isolated from marine algae.</title>
        <authorList>
            <person name="Kristyanto S."/>
            <person name="Kim J.M."/>
            <person name="Jeon C.O."/>
        </authorList>
    </citation>
    <scope>NUCLEOTIDE SEQUENCE</scope>
    <source>
        <strain evidence="1">G2-23</strain>
    </source>
</reference>
<keyword evidence="2" id="KW-1185">Reference proteome</keyword>
<gene>
    <name evidence="1" type="ORF">OEG84_11565</name>
</gene>
<dbReference type="EMBL" id="JAOVZR010000001">
    <property type="protein sequence ID" value="MCY0148331.1"/>
    <property type="molecule type" value="Genomic_DNA"/>
</dbReference>
<dbReference type="Proteomes" id="UP001073227">
    <property type="component" value="Unassembled WGS sequence"/>
</dbReference>